<dbReference type="Pfam" id="PF00085">
    <property type="entry name" value="Thioredoxin"/>
    <property type="match status" value="1"/>
</dbReference>
<dbReference type="PANTHER" id="PTHR45663">
    <property type="entry name" value="GEO12009P1"/>
    <property type="match status" value="1"/>
</dbReference>
<dbReference type="InterPro" id="IPR005746">
    <property type="entry name" value="Thioredoxin"/>
</dbReference>
<evidence type="ECO:0000313" key="8">
    <source>
        <dbReference type="EMBL" id="RCN56749.1"/>
    </source>
</evidence>
<dbReference type="PANTHER" id="PTHR45663:SF40">
    <property type="entry name" value="THIOREDOXIN 2"/>
    <property type="match status" value="1"/>
</dbReference>
<dbReference type="SUPFAM" id="SSF52833">
    <property type="entry name" value="Thioredoxin-like"/>
    <property type="match status" value="1"/>
</dbReference>
<keyword evidence="9" id="KW-1185">Reference proteome</keyword>
<protein>
    <recommendedName>
        <fullName evidence="6">Thioredoxin</fullName>
    </recommendedName>
</protein>
<dbReference type="NCBIfam" id="TIGR01068">
    <property type="entry name" value="thioredoxin"/>
    <property type="match status" value="1"/>
</dbReference>
<keyword evidence="5" id="KW-0676">Redox-active center</keyword>
<dbReference type="InterPro" id="IPR013766">
    <property type="entry name" value="Thioredoxin_domain"/>
</dbReference>
<dbReference type="PROSITE" id="PS51352">
    <property type="entry name" value="THIOREDOXIN_2"/>
    <property type="match status" value="1"/>
</dbReference>
<dbReference type="OrthoDB" id="9790390at2"/>
<dbReference type="STRING" id="163359.A9R16_03900"/>
<dbReference type="InterPro" id="IPR017937">
    <property type="entry name" value="Thioredoxin_CS"/>
</dbReference>
<dbReference type="FunFam" id="3.40.30.10:FF:000155">
    <property type="entry name" value="Thioredoxin"/>
    <property type="match status" value="1"/>
</dbReference>
<gene>
    <name evidence="8" type="primary">trxA</name>
    <name evidence="8" type="ORF">C4900_13365</name>
</gene>
<evidence type="ECO:0000256" key="4">
    <source>
        <dbReference type="ARBA" id="ARBA00023157"/>
    </source>
</evidence>
<dbReference type="CDD" id="cd02947">
    <property type="entry name" value="TRX_family"/>
    <property type="match status" value="1"/>
</dbReference>
<dbReference type="AlphaFoldDB" id="A0A1C2FY82"/>
<evidence type="ECO:0000256" key="1">
    <source>
        <dbReference type="ARBA" id="ARBA00008987"/>
    </source>
</evidence>
<dbReference type="InterPro" id="IPR036249">
    <property type="entry name" value="Thioredoxin-like_sf"/>
</dbReference>
<keyword evidence="3" id="KW-0249">Electron transport</keyword>
<dbReference type="Proteomes" id="UP000253250">
    <property type="component" value="Unassembled WGS sequence"/>
</dbReference>
<dbReference type="RefSeq" id="WP_065972002.1">
    <property type="nucleotide sequence ID" value="NZ_CP080624.1"/>
</dbReference>
<sequence length="137" mass="15337">MATVEATKANFEQLVDTNPFVIVDFWAPWCAPCRAFGPIFEEASEQHKDIVFAKINTEAETELAAHFQVRSIPTLMIFRDQIILFAQPGSLPKKALEEIIGQARAVDMDAVRREVAEEAEHDHGCCGHDHGDEGHQH</sequence>
<feature type="domain" description="Thioredoxin" evidence="7">
    <location>
        <begin position="1"/>
        <end position="105"/>
    </location>
</feature>
<keyword evidence="4" id="KW-1015">Disulfide bond</keyword>
<dbReference type="PROSITE" id="PS00194">
    <property type="entry name" value="THIOREDOXIN_1"/>
    <property type="match status" value="1"/>
</dbReference>
<comment type="caution">
    <text evidence="8">The sequence shown here is derived from an EMBL/GenBank/DDBJ whole genome shotgun (WGS) entry which is preliminary data.</text>
</comment>
<dbReference type="GO" id="GO:0005829">
    <property type="term" value="C:cytosol"/>
    <property type="evidence" value="ECO:0007669"/>
    <property type="project" value="TreeGrafter"/>
</dbReference>
<dbReference type="GO" id="GO:0015035">
    <property type="term" value="F:protein-disulfide reductase activity"/>
    <property type="evidence" value="ECO:0007669"/>
    <property type="project" value="UniProtKB-UniRule"/>
</dbReference>
<evidence type="ECO:0000256" key="6">
    <source>
        <dbReference type="NCBIfam" id="TIGR01068"/>
    </source>
</evidence>
<organism evidence="8 9">
    <name type="scientific">Acidiferrobacter thiooxydans</name>
    <dbReference type="NCBI Taxonomy" id="163359"/>
    <lineage>
        <taxon>Bacteria</taxon>
        <taxon>Pseudomonadati</taxon>
        <taxon>Pseudomonadota</taxon>
        <taxon>Gammaproteobacteria</taxon>
        <taxon>Acidiferrobacterales</taxon>
        <taxon>Acidiferrobacteraceae</taxon>
        <taxon>Acidiferrobacter</taxon>
    </lineage>
</organism>
<dbReference type="EMBL" id="PSYR01000002">
    <property type="protein sequence ID" value="RCN56749.1"/>
    <property type="molecule type" value="Genomic_DNA"/>
</dbReference>
<accession>A0A1C2FY82</accession>
<reference evidence="8 9" key="1">
    <citation type="submission" date="2018-02" db="EMBL/GenBank/DDBJ databases">
        <title>Insights into the biology of acidophilic members of the Acidiferrobacteraceae family derived from comparative genomic analyses.</title>
        <authorList>
            <person name="Issotta F."/>
            <person name="Thyssen C."/>
            <person name="Mena C."/>
            <person name="Moya A."/>
            <person name="Bellenberg S."/>
            <person name="Sproer C."/>
            <person name="Covarrubias P.C."/>
            <person name="Sand W."/>
            <person name="Quatrini R."/>
            <person name="Vera M."/>
        </authorList>
    </citation>
    <scope>NUCLEOTIDE SEQUENCE [LARGE SCALE GENOMIC DNA]</scope>
    <source>
        <strain evidence="9">m-1</strain>
    </source>
</reference>
<dbReference type="Gene3D" id="3.40.30.10">
    <property type="entry name" value="Glutaredoxin"/>
    <property type="match status" value="1"/>
</dbReference>
<evidence type="ECO:0000256" key="2">
    <source>
        <dbReference type="ARBA" id="ARBA00022448"/>
    </source>
</evidence>
<name>A0A1C2FY82_9GAMM</name>
<evidence type="ECO:0000256" key="3">
    <source>
        <dbReference type="ARBA" id="ARBA00022982"/>
    </source>
</evidence>
<comment type="similarity">
    <text evidence="1">Belongs to the thioredoxin family.</text>
</comment>
<proteinExistence type="inferred from homology"/>
<evidence type="ECO:0000259" key="7">
    <source>
        <dbReference type="PROSITE" id="PS51352"/>
    </source>
</evidence>
<dbReference type="PRINTS" id="PR00421">
    <property type="entry name" value="THIOREDOXIN"/>
</dbReference>
<keyword evidence="2" id="KW-0813">Transport</keyword>
<evidence type="ECO:0000313" key="9">
    <source>
        <dbReference type="Proteomes" id="UP000253250"/>
    </source>
</evidence>
<evidence type="ECO:0000256" key="5">
    <source>
        <dbReference type="ARBA" id="ARBA00023284"/>
    </source>
</evidence>